<dbReference type="EMBL" id="JAGRRH010000006">
    <property type="protein sequence ID" value="KAG7368286.1"/>
    <property type="molecule type" value="Genomic_DNA"/>
</dbReference>
<comment type="caution">
    <text evidence="1">The sequence shown here is derived from an EMBL/GenBank/DDBJ whole genome shotgun (WGS) entry which is preliminary data.</text>
</comment>
<sequence length="102" mass="11624">MPLKNESKQSEKRDSEMALLNAREWRIGHEKKQISHVSILLGYGPQDEPFVPRFQLGRCFYAYGASFIGIIVWVVEKSSSPSSALKKLYKAYYTTTHTVVGK</sequence>
<name>A0A9K3LWC1_9STRA</name>
<keyword evidence="2" id="KW-1185">Reference proteome</keyword>
<proteinExistence type="predicted"/>
<dbReference type="AlphaFoldDB" id="A0A9K3LWC1"/>
<evidence type="ECO:0000313" key="2">
    <source>
        <dbReference type="Proteomes" id="UP000693970"/>
    </source>
</evidence>
<accession>A0A9K3LWC1</accession>
<dbReference type="Proteomes" id="UP000693970">
    <property type="component" value="Unassembled WGS sequence"/>
</dbReference>
<organism evidence="1 2">
    <name type="scientific">Nitzschia inconspicua</name>
    <dbReference type="NCBI Taxonomy" id="303405"/>
    <lineage>
        <taxon>Eukaryota</taxon>
        <taxon>Sar</taxon>
        <taxon>Stramenopiles</taxon>
        <taxon>Ochrophyta</taxon>
        <taxon>Bacillariophyta</taxon>
        <taxon>Bacillariophyceae</taxon>
        <taxon>Bacillariophycidae</taxon>
        <taxon>Bacillariales</taxon>
        <taxon>Bacillariaceae</taxon>
        <taxon>Nitzschia</taxon>
    </lineage>
</organism>
<reference evidence="1" key="2">
    <citation type="submission" date="2021-04" db="EMBL/GenBank/DDBJ databases">
        <authorList>
            <person name="Podell S."/>
        </authorList>
    </citation>
    <scope>NUCLEOTIDE SEQUENCE</scope>
    <source>
        <strain evidence="1">Hildebrandi</strain>
    </source>
</reference>
<gene>
    <name evidence="1" type="ORF">IV203_031029</name>
</gene>
<evidence type="ECO:0000313" key="1">
    <source>
        <dbReference type="EMBL" id="KAG7368286.1"/>
    </source>
</evidence>
<reference evidence="1" key="1">
    <citation type="journal article" date="2021" name="Sci. Rep.">
        <title>Diploid genomic architecture of Nitzschia inconspicua, an elite biomass production diatom.</title>
        <authorList>
            <person name="Oliver A."/>
            <person name="Podell S."/>
            <person name="Pinowska A."/>
            <person name="Traller J.C."/>
            <person name="Smith S.R."/>
            <person name="McClure R."/>
            <person name="Beliaev A."/>
            <person name="Bohutskyi P."/>
            <person name="Hill E.A."/>
            <person name="Rabines A."/>
            <person name="Zheng H."/>
            <person name="Allen L.Z."/>
            <person name="Kuo A."/>
            <person name="Grigoriev I.V."/>
            <person name="Allen A.E."/>
            <person name="Hazlebeck D."/>
            <person name="Allen E.E."/>
        </authorList>
    </citation>
    <scope>NUCLEOTIDE SEQUENCE</scope>
    <source>
        <strain evidence="1">Hildebrandi</strain>
    </source>
</reference>
<protein>
    <submittedName>
        <fullName evidence="1">Uncharacterized protein</fullName>
    </submittedName>
</protein>